<evidence type="ECO:0000256" key="1">
    <source>
        <dbReference type="SAM" id="MobiDB-lite"/>
    </source>
</evidence>
<feature type="compositionally biased region" description="Basic residues" evidence="1">
    <location>
        <begin position="1"/>
        <end position="10"/>
    </location>
</feature>
<gene>
    <name evidence="2" type="ORF">AC579_5200</name>
</gene>
<protein>
    <submittedName>
        <fullName evidence="2">Uncharacterized protein</fullName>
    </submittedName>
</protein>
<reference evidence="2 3" key="1">
    <citation type="submission" date="2015-07" db="EMBL/GenBank/DDBJ databases">
        <title>Comparative genomics of the Sigatoka disease complex on banana suggests a link between parallel evolutionary changes in Pseudocercospora fijiensis and Pseudocercospora eumusae and increased virulence on the banana host.</title>
        <authorList>
            <person name="Chang T.-C."/>
            <person name="Salvucci A."/>
            <person name="Crous P.W."/>
            <person name="Stergiopoulos I."/>
        </authorList>
    </citation>
    <scope>NUCLEOTIDE SEQUENCE [LARGE SCALE GENOMIC DNA]</scope>
    <source>
        <strain evidence="2 3">CBS 116634</strain>
    </source>
</reference>
<dbReference type="Proteomes" id="UP000073492">
    <property type="component" value="Unassembled WGS sequence"/>
</dbReference>
<dbReference type="EMBL" id="LFZO01000176">
    <property type="protein sequence ID" value="KXT11881.1"/>
    <property type="molecule type" value="Genomic_DNA"/>
</dbReference>
<comment type="caution">
    <text evidence="2">The sequence shown here is derived from an EMBL/GenBank/DDBJ whole genome shotgun (WGS) entry which is preliminary data.</text>
</comment>
<sequence>MDNGLKRHARQGTTSADNEPKTDSHSQPSGNLMFFDVYCVAQTMEADNTSSSSSFRIRDSLVHKAGVDDPF</sequence>
<keyword evidence="3" id="KW-1185">Reference proteome</keyword>
<evidence type="ECO:0000313" key="2">
    <source>
        <dbReference type="EMBL" id="KXT11881.1"/>
    </source>
</evidence>
<name>A0A139IAW5_9PEZI</name>
<proteinExistence type="predicted"/>
<dbReference type="AlphaFoldDB" id="A0A139IAW5"/>
<feature type="region of interest" description="Disordered" evidence="1">
    <location>
        <begin position="1"/>
        <end position="30"/>
    </location>
</feature>
<evidence type="ECO:0000313" key="3">
    <source>
        <dbReference type="Proteomes" id="UP000073492"/>
    </source>
</evidence>
<accession>A0A139IAW5</accession>
<organism evidence="2 3">
    <name type="scientific">Pseudocercospora musae</name>
    <dbReference type="NCBI Taxonomy" id="113226"/>
    <lineage>
        <taxon>Eukaryota</taxon>
        <taxon>Fungi</taxon>
        <taxon>Dikarya</taxon>
        <taxon>Ascomycota</taxon>
        <taxon>Pezizomycotina</taxon>
        <taxon>Dothideomycetes</taxon>
        <taxon>Dothideomycetidae</taxon>
        <taxon>Mycosphaerellales</taxon>
        <taxon>Mycosphaerellaceae</taxon>
        <taxon>Pseudocercospora</taxon>
    </lineage>
</organism>